<keyword evidence="2" id="KW-1185">Reference proteome</keyword>
<evidence type="ECO:0000313" key="1">
    <source>
        <dbReference type="EMBL" id="KFM66516.1"/>
    </source>
</evidence>
<dbReference type="EMBL" id="KK115975">
    <property type="protein sequence ID" value="KFM66516.1"/>
    <property type="molecule type" value="Genomic_DNA"/>
</dbReference>
<organism evidence="1 2">
    <name type="scientific">Stegodyphus mimosarum</name>
    <name type="common">African social velvet spider</name>
    <dbReference type="NCBI Taxonomy" id="407821"/>
    <lineage>
        <taxon>Eukaryota</taxon>
        <taxon>Metazoa</taxon>
        <taxon>Ecdysozoa</taxon>
        <taxon>Arthropoda</taxon>
        <taxon>Chelicerata</taxon>
        <taxon>Arachnida</taxon>
        <taxon>Araneae</taxon>
        <taxon>Araneomorphae</taxon>
        <taxon>Entelegynae</taxon>
        <taxon>Eresoidea</taxon>
        <taxon>Eresidae</taxon>
        <taxon>Stegodyphus</taxon>
    </lineage>
</organism>
<feature type="non-terminal residue" evidence="1">
    <location>
        <position position="23"/>
    </location>
</feature>
<evidence type="ECO:0000313" key="2">
    <source>
        <dbReference type="Proteomes" id="UP000054359"/>
    </source>
</evidence>
<feature type="non-terminal residue" evidence="1">
    <location>
        <position position="1"/>
    </location>
</feature>
<proteinExistence type="predicted"/>
<reference evidence="1 2" key="1">
    <citation type="submission" date="2013-11" db="EMBL/GenBank/DDBJ databases">
        <title>Genome sequencing of Stegodyphus mimosarum.</title>
        <authorList>
            <person name="Bechsgaard J."/>
        </authorList>
    </citation>
    <scope>NUCLEOTIDE SEQUENCE [LARGE SCALE GENOMIC DNA]</scope>
</reference>
<accession>A0A087TN27</accession>
<dbReference type="Proteomes" id="UP000054359">
    <property type="component" value="Unassembled WGS sequence"/>
</dbReference>
<dbReference type="AlphaFoldDB" id="A0A087TN27"/>
<protein>
    <submittedName>
        <fullName evidence="1">Uncharacterized protein</fullName>
    </submittedName>
</protein>
<sequence>SRFTEVMELKAQVMNIERRRMHA</sequence>
<gene>
    <name evidence="1" type="ORF">X975_02749</name>
</gene>
<name>A0A087TN27_STEMI</name>